<organism evidence="2 3">
    <name type="scientific">Trichomalopsis sarcophagae</name>
    <dbReference type="NCBI Taxonomy" id="543379"/>
    <lineage>
        <taxon>Eukaryota</taxon>
        <taxon>Metazoa</taxon>
        <taxon>Ecdysozoa</taxon>
        <taxon>Arthropoda</taxon>
        <taxon>Hexapoda</taxon>
        <taxon>Insecta</taxon>
        <taxon>Pterygota</taxon>
        <taxon>Neoptera</taxon>
        <taxon>Endopterygota</taxon>
        <taxon>Hymenoptera</taxon>
        <taxon>Apocrita</taxon>
        <taxon>Proctotrupomorpha</taxon>
        <taxon>Chalcidoidea</taxon>
        <taxon>Pteromalidae</taxon>
        <taxon>Pteromalinae</taxon>
        <taxon>Trichomalopsis</taxon>
    </lineage>
</organism>
<feature type="region of interest" description="Disordered" evidence="1">
    <location>
        <begin position="62"/>
        <end position="94"/>
    </location>
</feature>
<sequence>MCSDKNDFTSVSSMDVESTKQLPLELSPNSLENVEDFNNQHRESTGLYLDNFAKECKSSKISDRFSSDDSDLSELDSSDSESVSESNDTCGATNESDLATDLRKWSKKNLISYVHLDELLQILQPYHSDLPSSMENFDNFDSDLEGQMFDDLQQHLLCTTNTKSLMQAFDKKKVIDDSTLLTTIGAVINNSYDWNDYRSRRG</sequence>
<feature type="region of interest" description="Disordered" evidence="1">
    <location>
        <begin position="1"/>
        <end position="38"/>
    </location>
</feature>
<name>A0A232EPJ0_9HYME</name>
<dbReference type="EMBL" id="NNAY01002936">
    <property type="protein sequence ID" value="OXU20263.1"/>
    <property type="molecule type" value="Genomic_DNA"/>
</dbReference>
<evidence type="ECO:0000256" key="1">
    <source>
        <dbReference type="SAM" id="MobiDB-lite"/>
    </source>
</evidence>
<evidence type="ECO:0000313" key="3">
    <source>
        <dbReference type="Proteomes" id="UP000215335"/>
    </source>
</evidence>
<accession>A0A232EPJ0</accession>
<feature type="compositionally biased region" description="Polar residues" evidence="1">
    <location>
        <begin position="8"/>
        <end position="32"/>
    </location>
</feature>
<dbReference type="Proteomes" id="UP000215335">
    <property type="component" value="Unassembled WGS sequence"/>
</dbReference>
<feature type="compositionally biased region" description="Acidic residues" evidence="1">
    <location>
        <begin position="68"/>
        <end position="79"/>
    </location>
</feature>
<proteinExistence type="predicted"/>
<reference evidence="2 3" key="1">
    <citation type="journal article" date="2017" name="Curr. Biol.">
        <title>The Evolution of Venom by Co-option of Single-Copy Genes.</title>
        <authorList>
            <person name="Martinson E.O."/>
            <person name="Mrinalini"/>
            <person name="Kelkar Y.D."/>
            <person name="Chang C.H."/>
            <person name="Werren J.H."/>
        </authorList>
    </citation>
    <scope>NUCLEOTIDE SEQUENCE [LARGE SCALE GENOMIC DNA]</scope>
    <source>
        <strain evidence="2 3">Alberta</strain>
        <tissue evidence="2">Whole body</tissue>
    </source>
</reference>
<dbReference type="AlphaFoldDB" id="A0A232EPJ0"/>
<dbReference type="OrthoDB" id="10670333at2759"/>
<keyword evidence="3" id="KW-1185">Reference proteome</keyword>
<comment type="caution">
    <text evidence="2">The sequence shown here is derived from an EMBL/GenBank/DDBJ whole genome shotgun (WGS) entry which is preliminary data.</text>
</comment>
<gene>
    <name evidence="2" type="ORF">TSAR_015193</name>
</gene>
<protein>
    <submittedName>
        <fullName evidence="2">Uncharacterized protein</fullName>
    </submittedName>
</protein>
<evidence type="ECO:0000313" key="2">
    <source>
        <dbReference type="EMBL" id="OXU20263.1"/>
    </source>
</evidence>